<organism evidence="2 3">
    <name type="scientific">Lentzea tibetensis</name>
    <dbReference type="NCBI Taxonomy" id="2591470"/>
    <lineage>
        <taxon>Bacteria</taxon>
        <taxon>Bacillati</taxon>
        <taxon>Actinomycetota</taxon>
        <taxon>Actinomycetes</taxon>
        <taxon>Pseudonocardiales</taxon>
        <taxon>Pseudonocardiaceae</taxon>
        <taxon>Lentzea</taxon>
    </lineage>
</organism>
<dbReference type="AlphaFoldDB" id="A0A563ENS1"/>
<dbReference type="EMBL" id="VOBR01000018">
    <property type="protein sequence ID" value="TWP48890.1"/>
    <property type="molecule type" value="Genomic_DNA"/>
</dbReference>
<dbReference type="Proteomes" id="UP000316639">
    <property type="component" value="Unassembled WGS sequence"/>
</dbReference>
<feature type="transmembrane region" description="Helical" evidence="1">
    <location>
        <begin position="12"/>
        <end position="30"/>
    </location>
</feature>
<sequence length="93" mass="9725">MSEEKSTAADVRVLLNAALLVLGSGLTLLAGLALGGVVGLVGSAMMVGVFYLFLWSMRNEAKKKGEVTGPSTGAVVWYAIYSGMTLIVFLANR</sequence>
<protein>
    <submittedName>
        <fullName evidence="2">Uncharacterized protein</fullName>
    </submittedName>
</protein>
<keyword evidence="1" id="KW-1133">Transmembrane helix</keyword>
<proteinExistence type="predicted"/>
<evidence type="ECO:0000313" key="2">
    <source>
        <dbReference type="EMBL" id="TWP48890.1"/>
    </source>
</evidence>
<dbReference type="RefSeq" id="WP_146355670.1">
    <property type="nucleotide sequence ID" value="NZ_VOBR01000018.1"/>
</dbReference>
<keyword evidence="1" id="KW-0812">Transmembrane</keyword>
<accession>A0A563ENS1</accession>
<feature type="transmembrane region" description="Helical" evidence="1">
    <location>
        <begin position="75"/>
        <end position="92"/>
    </location>
</feature>
<gene>
    <name evidence="2" type="ORF">FKR81_26725</name>
</gene>
<feature type="transmembrane region" description="Helical" evidence="1">
    <location>
        <begin position="36"/>
        <end position="54"/>
    </location>
</feature>
<name>A0A563ENS1_9PSEU</name>
<evidence type="ECO:0000256" key="1">
    <source>
        <dbReference type="SAM" id="Phobius"/>
    </source>
</evidence>
<keyword evidence="3" id="KW-1185">Reference proteome</keyword>
<reference evidence="2 3" key="1">
    <citation type="submission" date="2019-07" db="EMBL/GenBank/DDBJ databases">
        <title>Lentzea xizangensis sp. nov., isolated from Qinghai-Tibetan Plateau Soils.</title>
        <authorList>
            <person name="Huang J."/>
        </authorList>
    </citation>
    <scope>NUCLEOTIDE SEQUENCE [LARGE SCALE GENOMIC DNA]</scope>
    <source>
        <strain evidence="2 3">FXJ1.1311</strain>
    </source>
</reference>
<evidence type="ECO:0000313" key="3">
    <source>
        <dbReference type="Proteomes" id="UP000316639"/>
    </source>
</evidence>
<keyword evidence="1" id="KW-0472">Membrane</keyword>
<comment type="caution">
    <text evidence="2">The sequence shown here is derived from an EMBL/GenBank/DDBJ whole genome shotgun (WGS) entry which is preliminary data.</text>
</comment>